<gene>
    <name evidence="4" type="ORF">Dac01nite_17740</name>
</gene>
<dbReference type="GO" id="GO:0003700">
    <property type="term" value="F:DNA-binding transcription factor activity"/>
    <property type="evidence" value="ECO:0007669"/>
    <property type="project" value="TreeGrafter"/>
</dbReference>
<dbReference type="PANTHER" id="PTHR30055:SF146">
    <property type="entry name" value="HTH-TYPE TRANSCRIPTIONAL DUAL REGULATOR CECR"/>
    <property type="match status" value="1"/>
</dbReference>
<evidence type="ECO:0000313" key="4">
    <source>
        <dbReference type="EMBL" id="GIG55022.1"/>
    </source>
</evidence>
<reference evidence="4" key="1">
    <citation type="submission" date="2021-01" db="EMBL/GenBank/DDBJ databases">
        <title>Whole genome shotgun sequence of Demequina activiva NBRC 110675.</title>
        <authorList>
            <person name="Komaki H."/>
            <person name="Tamura T."/>
        </authorList>
    </citation>
    <scope>NUCLEOTIDE SEQUENCE</scope>
    <source>
        <strain evidence="4">NBRC 110675</strain>
    </source>
</reference>
<evidence type="ECO:0000256" key="1">
    <source>
        <dbReference type="ARBA" id="ARBA00023125"/>
    </source>
</evidence>
<evidence type="ECO:0000259" key="3">
    <source>
        <dbReference type="PROSITE" id="PS50977"/>
    </source>
</evidence>
<dbReference type="RefSeq" id="WP_203656097.1">
    <property type="nucleotide sequence ID" value="NZ_BONR01000003.1"/>
</dbReference>
<comment type="caution">
    <text evidence="4">The sequence shown here is derived from an EMBL/GenBank/DDBJ whole genome shotgun (WGS) entry which is preliminary data.</text>
</comment>
<evidence type="ECO:0000313" key="5">
    <source>
        <dbReference type="Proteomes" id="UP000652354"/>
    </source>
</evidence>
<keyword evidence="5" id="KW-1185">Reference proteome</keyword>
<feature type="domain" description="HTH tetR-type" evidence="3">
    <location>
        <begin position="12"/>
        <end position="72"/>
    </location>
</feature>
<protein>
    <recommendedName>
        <fullName evidence="3">HTH tetR-type domain-containing protein</fullName>
    </recommendedName>
</protein>
<dbReference type="InterPro" id="IPR009057">
    <property type="entry name" value="Homeodomain-like_sf"/>
</dbReference>
<sequence length="208" mass="22933">MSPEENQRLTAEDRREQILAAASVVFGERGYAGGTTDAIAKQAGVSQAYVVRMFGGKENLFREAAQRASARVREAFRVTIASFTGEETLHEKRLALSMSYVGLMADRGLLMTLLHLFSLGHDPALGPLARSCFLEVYRVTRDEAQMDAQDATDFFARGMLTTVLLAMRMTDIPDDPSAQELMACTFGDRTTDLISLMQGQQPIDSTLR</sequence>
<dbReference type="GO" id="GO:0000976">
    <property type="term" value="F:transcription cis-regulatory region binding"/>
    <property type="evidence" value="ECO:0007669"/>
    <property type="project" value="TreeGrafter"/>
</dbReference>
<dbReference type="Pfam" id="PF00440">
    <property type="entry name" value="TetR_N"/>
    <property type="match status" value="1"/>
</dbReference>
<dbReference type="AlphaFoldDB" id="A0A919Q4G3"/>
<name>A0A919Q4G3_9MICO</name>
<dbReference type="PANTHER" id="PTHR30055">
    <property type="entry name" value="HTH-TYPE TRANSCRIPTIONAL REGULATOR RUTR"/>
    <property type="match status" value="1"/>
</dbReference>
<dbReference type="EMBL" id="BONR01000003">
    <property type="protein sequence ID" value="GIG55022.1"/>
    <property type="molecule type" value="Genomic_DNA"/>
</dbReference>
<evidence type="ECO:0000256" key="2">
    <source>
        <dbReference type="PROSITE-ProRule" id="PRU00335"/>
    </source>
</evidence>
<dbReference type="Proteomes" id="UP000652354">
    <property type="component" value="Unassembled WGS sequence"/>
</dbReference>
<dbReference type="Gene3D" id="1.10.357.10">
    <property type="entry name" value="Tetracycline Repressor, domain 2"/>
    <property type="match status" value="1"/>
</dbReference>
<organism evidence="4 5">
    <name type="scientific">Demequina activiva</name>
    <dbReference type="NCBI Taxonomy" id="1582364"/>
    <lineage>
        <taxon>Bacteria</taxon>
        <taxon>Bacillati</taxon>
        <taxon>Actinomycetota</taxon>
        <taxon>Actinomycetes</taxon>
        <taxon>Micrococcales</taxon>
        <taxon>Demequinaceae</taxon>
        <taxon>Demequina</taxon>
    </lineage>
</organism>
<accession>A0A919Q4G3</accession>
<dbReference type="InterPro" id="IPR050109">
    <property type="entry name" value="HTH-type_TetR-like_transc_reg"/>
</dbReference>
<keyword evidence="1 2" id="KW-0238">DNA-binding</keyword>
<dbReference type="PRINTS" id="PR00455">
    <property type="entry name" value="HTHTETR"/>
</dbReference>
<dbReference type="InterPro" id="IPR001647">
    <property type="entry name" value="HTH_TetR"/>
</dbReference>
<feature type="DNA-binding region" description="H-T-H motif" evidence="2">
    <location>
        <begin position="35"/>
        <end position="54"/>
    </location>
</feature>
<dbReference type="PROSITE" id="PS50977">
    <property type="entry name" value="HTH_TETR_2"/>
    <property type="match status" value="1"/>
</dbReference>
<dbReference type="SUPFAM" id="SSF46689">
    <property type="entry name" value="Homeodomain-like"/>
    <property type="match status" value="1"/>
</dbReference>
<proteinExistence type="predicted"/>